<name>A0A2G8L0T2_STIJA</name>
<comment type="subcellular location">
    <subcellularLocation>
        <location evidence="1">Membrane</location>
        <topology evidence="1">Single-pass membrane protein</topology>
    </subcellularLocation>
</comment>
<comment type="caution">
    <text evidence="5">The sequence shown here is derived from an EMBL/GenBank/DDBJ whole genome shotgun (WGS) entry which is preliminary data.</text>
</comment>
<evidence type="ECO:0000256" key="4">
    <source>
        <dbReference type="ARBA" id="ARBA00023136"/>
    </source>
</evidence>
<dbReference type="AlphaFoldDB" id="A0A2G8L0T2"/>
<proteinExistence type="predicted"/>
<dbReference type="GO" id="GO:0046475">
    <property type="term" value="P:glycerophospholipid catabolic process"/>
    <property type="evidence" value="ECO:0007669"/>
    <property type="project" value="TreeGrafter"/>
</dbReference>
<gene>
    <name evidence="5" type="ORF">BSL78_09309</name>
</gene>
<evidence type="ECO:0000313" key="6">
    <source>
        <dbReference type="Proteomes" id="UP000230750"/>
    </source>
</evidence>
<dbReference type="OrthoDB" id="10251508at2759"/>
<sequence length="200" mass="23090">MERSPLIRDEASSFYHLSSPSSSSSLFNSSSHHGQGATSEGETWRSEVFIQALVDFWLNQNSIASQNKSLFRQVQVRRNLITSSPSLDHVRAVRILIKHLHFFANSAPRDPTPYKQSPETTLNDLKRHILPVLVQKPLYVFLRHGFDHWPLDVSFRQVNLKLTCYKAHKKLSSFYAIKDVSSFYAIKMYPHFMPSRCILI</sequence>
<dbReference type="GO" id="GO:0046513">
    <property type="term" value="P:ceramide biosynthetic process"/>
    <property type="evidence" value="ECO:0007669"/>
    <property type="project" value="TreeGrafter"/>
</dbReference>
<accession>A0A2G8L0T2</accession>
<reference evidence="5 6" key="1">
    <citation type="journal article" date="2017" name="PLoS Biol.">
        <title>The sea cucumber genome provides insights into morphological evolution and visceral regeneration.</title>
        <authorList>
            <person name="Zhang X."/>
            <person name="Sun L."/>
            <person name="Yuan J."/>
            <person name="Sun Y."/>
            <person name="Gao Y."/>
            <person name="Zhang L."/>
            <person name="Li S."/>
            <person name="Dai H."/>
            <person name="Hamel J.F."/>
            <person name="Liu C."/>
            <person name="Yu Y."/>
            <person name="Liu S."/>
            <person name="Lin W."/>
            <person name="Guo K."/>
            <person name="Jin S."/>
            <person name="Xu P."/>
            <person name="Storey K.B."/>
            <person name="Huan P."/>
            <person name="Zhang T."/>
            <person name="Zhou Y."/>
            <person name="Zhang J."/>
            <person name="Lin C."/>
            <person name="Li X."/>
            <person name="Xing L."/>
            <person name="Huo D."/>
            <person name="Sun M."/>
            <person name="Wang L."/>
            <person name="Mercier A."/>
            <person name="Li F."/>
            <person name="Yang H."/>
            <person name="Xiang J."/>
        </authorList>
    </citation>
    <scope>NUCLEOTIDE SEQUENCE [LARGE SCALE GENOMIC DNA]</scope>
    <source>
        <strain evidence="5">Shaxun</strain>
        <tissue evidence="5">Muscle</tissue>
    </source>
</reference>
<dbReference type="GO" id="GO:0050290">
    <property type="term" value="F:sphingomyelin phosphodiesterase D activity"/>
    <property type="evidence" value="ECO:0007669"/>
    <property type="project" value="InterPro"/>
</dbReference>
<dbReference type="GO" id="GO:0016020">
    <property type="term" value="C:membrane"/>
    <property type="evidence" value="ECO:0007669"/>
    <property type="project" value="UniProtKB-SubCell"/>
</dbReference>
<dbReference type="GO" id="GO:0006685">
    <property type="term" value="P:sphingomyelin catabolic process"/>
    <property type="evidence" value="ECO:0007669"/>
    <property type="project" value="TreeGrafter"/>
</dbReference>
<dbReference type="InterPro" id="IPR024129">
    <property type="entry name" value="Sphingomy_SMPD4"/>
</dbReference>
<evidence type="ECO:0000256" key="1">
    <source>
        <dbReference type="ARBA" id="ARBA00004167"/>
    </source>
</evidence>
<evidence type="ECO:0000256" key="2">
    <source>
        <dbReference type="ARBA" id="ARBA00022692"/>
    </source>
</evidence>
<dbReference type="PANTHER" id="PTHR12988:SF6">
    <property type="entry name" value="SPHINGOMYELIN PHOSPHODIESTERASE 4"/>
    <property type="match status" value="1"/>
</dbReference>
<keyword evidence="4" id="KW-0472">Membrane</keyword>
<protein>
    <submittedName>
        <fullName evidence="5">Putative sphingomyelin phosphodiesterase 4 isoform X2</fullName>
    </submittedName>
</protein>
<dbReference type="STRING" id="307972.A0A2G8L0T2"/>
<keyword evidence="6" id="KW-1185">Reference proteome</keyword>
<organism evidence="5 6">
    <name type="scientific">Stichopus japonicus</name>
    <name type="common">Sea cucumber</name>
    <dbReference type="NCBI Taxonomy" id="307972"/>
    <lineage>
        <taxon>Eukaryota</taxon>
        <taxon>Metazoa</taxon>
        <taxon>Echinodermata</taxon>
        <taxon>Eleutherozoa</taxon>
        <taxon>Echinozoa</taxon>
        <taxon>Holothuroidea</taxon>
        <taxon>Aspidochirotacea</taxon>
        <taxon>Aspidochirotida</taxon>
        <taxon>Stichopodidae</taxon>
        <taxon>Apostichopus</taxon>
    </lineage>
</organism>
<dbReference type="Pfam" id="PF14724">
    <property type="entry name" value="mit_SMPDase"/>
    <property type="match status" value="1"/>
</dbReference>
<keyword evidence="3" id="KW-1133">Transmembrane helix</keyword>
<evidence type="ECO:0000256" key="3">
    <source>
        <dbReference type="ARBA" id="ARBA00022989"/>
    </source>
</evidence>
<dbReference type="Proteomes" id="UP000230750">
    <property type="component" value="Unassembled WGS sequence"/>
</dbReference>
<dbReference type="EMBL" id="MRZV01000273">
    <property type="protein sequence ID" value="PIK53815.1"/>
    <property type="molecule type" value="Genomic_DNA"/>
</dbReference>
<evidence type="ECO:0000313" key="5">
    <source>
        <dbReference type="EMBL" id="PIK53815.1"/>
    </source>
</evidence>
<dbReference type="PANTHER" id="PTHR12988">
    <property type="entry name" value="SPHINGOMYELIN PHOSPHODIESTERASE 4"/>
    <property type="match status" value="1"/>
</dbReference>
<keyword evidence="2" id="KW-0812">Transmembrane</keyword>